<name>A0A8E1QZ22_9BACT</name>
<evidence type="ECO:0008006" key="9">
    <source>
        <dbReference type="Google" id="ProtNLM"/>
    </source>
</evidence>
<keyword evidence="3" id="KW-0564">Palmitate</keyword>
<dbReference type="InterPro" id="IPR036328">
    <property type="entry name" value="MliC_sf"/>
</dbReference>
<keyword evidence="2" id="KW-0472">Membrane</keyword>
<evidence type="ECO:0000256" key="1">
    <source>
        <dbReference type="ARBA" id="ARBA00022729"/>
    </source>
</evidence>
<keyword evidence="1" id="KW-0732">Signal</keyword>
<gene>
    <name evidence="7" type="ORF">ACU52_08325</name>
</gene>
<protein>
    <recommendedName>
        <fullName evidence="9">Lipocalin-like domain-containing protein</fullName>
    </recommendedName>
</protein>
<dbReference type="SUPFAM" id="SSF141488">
    <property type="entry name" value="YdhA-like"/>
    <property type="match status" value="1"/>
</dbReference>
<dbReference type="PROSITE" id="PS51257">
    <property type="entry name" value="PROKAR_LIPOPROTEIN"/>
    <property type="match status" value="1"/>
</dbReference>
<dbReference type="InterPro" id="IPR024311">
    <property type="entry name" value="Lipocalin-like"/>
</dbReference>
<comment type="caution">
    <text evidence="7">The sequence shown here is derived from an EMBL/GenBank/DDBJ whole genome shotgun (WGS) entry which is preliminary data.</text>
</comment>
<organism evidence="7 8">
    <name type="scientific">Xylanibacter rarus</name>
    <dbReference type="NCBI Taxonomy" id="1676614"/>
    <lineage>
        <taxon>Bacteria</taxon>
        <taxon>Pseudomonadati</taxon>
        <taxon>Bacteroidota</taxon>
        <taxon>Bacteroidia</taxon>
        <taxon>Bacteroidales</taxon>
        <taxon>Prevotellaceae</taxon>
        <taxon>Xylanibacter</taxon>
    </lineage>
</organism>
<sequence length="318" mass="35499">MKKNFIIVAASVMALMSCGGEEKLYTEEQLLGEWHEVMPVNKHIVQGMLLDKANKASSVGMATLKYNNWKLVKGKHKKNCIVLCGESIGNGQTIQFCDTLNIIALQNDMLTLGKGEMYRIEYRRAQENTTPLIGGSDAAMGYTYSKVLDKKIRIFEAGTRLLSAVDQHSSSAAYVVFSSDSAKVEVFMPEETVVLEKRVRPDGSAVWNVEDDDSYMLEKSNDEWIVSRRGKVVYSSTGFENIIKADFKNNKGEQLSAKFFTKAGVAQVTYLGVDYLLYQYVTASGYGYKNSFIDIRGKGKDMTLTFVGKDSSVEFTEQ</sequence>
<evidence type="ECO:0000313" key="7">
    <source>
        <dbReference type="EMBL" id="KOO68366.1"/>
    </source>
</evidence>
<evidence type="ECO:0000256" key="2">
    <source>
        <dbReference type="ARBA" id="ARBA00023136"/>
    </source>
</evidence>
<dbReference type="Proteomes" id="UP000036951">
    <property type="component" value="Unassembled WGS sequence"/>
</dbReference>
<evidence type="ECO:0000256" key="3">
    <source>
        <dbReference type="ARBA" id="ARBA00023139"/>
    </source>
</evidence>
<reference evidence="7 8" key="1">
    <citation type="submission" date="2015-06" db="EMBL/GenBank/DDBJ databases">
        <title>Prevotella sp. 109, sp. nov., a novel member of the family Prevotellaceae isolated from human faeces.</title>
        <authorList>
            <person name="Shkoporov A.N."/>
            <person name="Chaplin A.V."/>
            <person name="Kafarskaia L.I."/>
            <person name="Efimov B.A."/>
        </authorList>
    </citation>
    <scope>NUCLEOTIDE SEQUENCE [LARGE SCALE GENOMIC DNA]</scope>
    <source>
        <strain evidence="7 8">109</strain>
    </source>
</reference>
<evidence type="ECO:0000259" key="5">
    <source>
        <dbReference type="Pfam" id="PF09864"/>
    </source>
</evidence>
<keyword evidence="4" id="KW-0449">Lipoprotein</keyword>
<dbReference type="InterPro" id="IPR018660">
    <property type="entry name" value="MliC"/>
</dbReference>
<dbReference type="Gene3D" id="2.40.128.280">
    <property type="match status" value="1"/>
</dbReference>
<dbReference type="AlphaFoldDB" id="A0A8E1QZ22"/>
<feature type="domain" description="Lipocalin-like" evidence="6">
    <location>
        <begin position="27"/>
        <end position="124"/>
    </location>
</feature>
<dbReference type="Pfam" id="PF12702">
    <property type="entry name" value="Lipocalin_3"/>
    <property type="match status" value="1"/>
</dbReference>
<proteinExistence type="predicted"/>
<dbReference type="RefSeq" id="WP_053398460.1">
    <property type="nucleotide sequence ID" value="NZ_LFQU01000014.1"/>
</dbReference>
<dbReference type="OrthoDB" id="1099822at2"/>
<feature type="domain" description="C-type lysozyme inhibitor" evidence="5">
    <location>
        <begin position="251"/>
        <end position="310"/>
    </location>
</feature>
<evidence type="ECO:0000313" key="8">
    <source>
        <dbReference type="Proteomes" id="UP000036951"/>
    </source>
</evidence>
<evidence type="ECO:0000259" key="6">
    <source>
        <dbReference type="Pfam" id="PF12702"/>
    </source>
</evidence>
<dbReference type="Pfam" id="PF09864">
    <property type="entry name" value="MliC"/>
    <property type="match status" value="1"/>
</dbReference>
<keyword evidence="8" id="KW-1185">Reference proteome</keyword>
<dbReference type="EMBL" id="LFQU01000014">
    <property type="protein sequence ID" value="KOO68366.1"/>
    <property type="molecule type" value="Genomic_DNA"/>
</dbReference>
<accession>A0A8E1QZ22</accession>
<evidence type="ECO:0000256" key="4">
    <source>
        <dbReference type="ARBA" id="ARBA00023288"/>
    </source>
</evidence>